<keyword evidence="2" id="KW-1185">Reference proteome</keyword>
<protein>
    <submittedName>
        <fullName evidence="1">Uncharacterized protein</fullName>
    </submittedName>
</protein>
<dbReference type="AlphaFoldDB" id="A0A9X1I390"/>
<evidence type="ECO:0000313" key="1">
    <source>
        <dbReference type="EMBL" id="MCB4800240.1"/>
    </source>
</evidence>
<accession>A0A9X1I390</accession>
<proteinExistence type="predicted"/>
<dbReference type="EMBL" id="JAJAPW010000011">
    <property type="protein sequence ID" value="MCB4800240.1"/>
    <property type="molecule type" value="Genomic_DNA"/>
</dbReference>
<dbReference type="Proteomes" id="UP001139199">
    <property type="component" value="Unassembled WGS sequence"/>
</dbReference>
<evidence type="ECO:0000313" key="2">
    <source>
        <dbReference type="Proteomes" id="UP001139199"/>
    </source>
</evidence>
<name>A0A9X1I390_9FLAO</name>
<reference evidence="1" key="1">
    <citation type="submission" date="2021-10" db="EMBL/GenBank/DDBJ databases">
        <title>Tamlana sargassums sp. nov., and Tamlana laminarinivorans sp. nov., two new bacteria isolated from the brown alga.</title>
        <authorList>
            <person name="Li J."/>
        </authorList>
    </citation>
    <scope>NUCLEOTIDE SEQUENCE</scope>
    <source>
        <strain evidence="1">PT2-4</strain>
    </source>
</reference>
<comment type="caution">
    <text evidence="1">The sequence shown here is derived from an EMBL/GenBank/DDBJ whole genome shotgun (WGS) entry which is preliminary data.</text>
</comment>
<sequence length="58" mass="7004">MSNLFKSGDIVCAKVNPTKSLKVRIFARKVYYCDVYNQPEEKEEVYFEREIEFYKNEN</sequence>
<dbReference type="RefSeq" id="WP_226544717.1">
    <property type="nucleotide sequence ID" value="NZ_JAJAPW010000011.1"/>
</dbReference>
<gene>
    <name evidence="1" type="ORF">LG649_15420</name>
</gene>
<organism evidence="1 2">
    <name type="scientific">Neotamlana laminarinivorans</name>
    <dbReference type="NCBI Taxonomy" id="2883124"/>
    <lineage>
        <taxon>Bacteria</taxon>
        <taxon>Pseudomonadati</taxon>
        <taxon>Bacteroidota</taxon>
        <taxon>Flavobacteriia</taxon>
        <taxon>Flavobacteriales</taxon>
        <taxon>Flavobacteriaceae</taxon>
        <taxon>Neotamlana</taxon>
    </lineage>
</organism>